<dbReference type="AlphaFoldDB" id="A0A015JWE6"/>
<dbReference type="SUPFAM" id="SSF54593">
    <property type="entry name" value="Glyoxalase/Bleomycin resistance protein/Dihydroxybiphenyl dioxygenase"/>
    <property type="match status" value="1"/>
</dbReference>
<reference evidence="3 4" key="1">
    <citation type="submission" date="2014-02" db="EMBL/GenBank/DDBJ databases">
        <title>Single nucleus genome sequencing reveals high similarity among nuclei of an endomycorrhizal fungus.</title>
        <authorList>
            <person name="Lin K."/>
            <person name="Geurts R."/>
            <person name="Zhang Z."/>
            <person name="Limpens E."/>
            <person name="Saunders D.G."/>
            <person name="Mu D."/>
            <person name="Pang E."/>
            <person name="Cao H."/>
            <person name="Cha H."/>
            <person name="Lin T."/>
            <person name="Zhou Q."/>
            <person name="Shang Y."/>
            <person name="Li Y."/>
            <person name="Ivanov S."/>
            <person name="Sharma T."/>
            <person name="Velzen R.V."/>
            <person name="Ruijter N.D."/>
            <person name="Aanen D.K."/>
            <person name="Win J."/>
            <person name="Kamoun S."/>
            <person name="Bisseling T."/>
            <person name="Huang S."/>
        </authorList>
    </citation>
    <scope>NUCLEOTIDE SEQUENCE [LARGE SCALE GENOMIC DNA]</scope>
    <source>
        <strain evidence="4">DAOM197198w</strain>
    </source>
</reference>
<gene>
    <name evidence="3" type="ORF">RirG_261490</name>
</gene>
<comment type="caution">
    <text evidence="3">The sequence shown here is derived from an EMBL/GenBank/DDBJ whole genome shotgun (WGS) entry which is preliminary data.</text>
</comment>
<dbReference type="InterPro" id="IPR018146">
    <property type="entry name" value="Glyoxalase_1_CS"/>
</dbReference>
<evidence type="ECO:0000313" key="3">
    <source>
        <dbReference type="EMBL" id="EXX51476.1"/>
    </source>
</evidence>
<evidence type="ECO:0000313" key="4">
    <source>
        <dbReference type="Proteomes" id="UP000022910"/>
    </source>
</evidence>
<dbReference type="InterPro" id="IPR004360">
    <property type="entry name" value="Glyas_Fos-R_dOase_dom"/>
</dbReference>
<keyword evidence="4" id="KW-1185">Reference proteome</keyword>
<keyword evidence="3" id="KW-0456">Lyase</keyword>
<dbReference type="CDD" id="cd07233">
    <property type="entry name" value="GlxI_Zn"/>
    <property type="match status" value="1"/>
</dbReference>
<dbReference type="HOGENOM" id="CLU_046006_1_1_1"/>
<sequence>MTTDISTYRFNHTMIRVKDPQVSLKFYEEILGMNNWGTESDSNFEYHNGNKDPRGFGHLAITVDNIEAACKRFEDNDVKFIKKLTDGTMKNIAFITDPDGYWIEIIQAGSNAAKPQS</sequence>
<evidence type="ECO:0000259" key="2">
    <source>
        <dbReference type="PROSITE" id="PS51819"/>
    </source>
</evidence>
<proteinExistence type="predicted"/>
<keyword evidence="1" id="KW-0479">Metal-binding</keyword>
<dbReference type="InterPro" id="IPR037523">
    <property type="entry name" value="VOC_core"/>
</dbReference>
<accession>A0A015JWE6</accession>
<dbReference type="InterPro" id="IPR029068">
    <property type="entry name" value="Glyas_Bleomycin-R_OHBP_Dase"/>
</dbReference>
<dbReference type="PROSITE" id="PS00934">
    <property type="entry name" value="GLYOXALASE_I_1"/>
    <property type="match status" value="1"/>
</dbReference>
<evidence type="ECO:0000256" key="1">
    <source>
        <dbReference type="ARBA" id="ARBA00022723"/>
    </source>
</evidence>
<dbReference type="PROSITE" id="PS51819">
    <property type="entry name" value="VOC"/>
    <property type="match status" value="1"/>
</dbReference>
<dbReference type="GO" id="GO:0046872">
    <property type="term" value="F:metal ion binding"/>
    <property type="evidence" value="ECO:0007669"/>
    <property type="project" value="UniProtKB-KW"/>
</dbReference>
<dbReference type="Pfam" id="PF00903">
    <property type="entry name" value="Glyoxalase"/>
    <property type="match status" value="2"/>
</dbReference>
<dbReference type="PANTHER" id="PTHR10374:SF30">
    <property type="entry name" value="LACTOYLGLUTATHIONE LYASE"/>
    <property type="match status" value="1"/>
</dbReference>
<name>A0A015JWE6_RHIIW</name>
<organism evidence="3 4">
    <name type="scientific">Rhizophagus irregularis (strain DAOM 197198w)</name>
    <name type="common">Glomus intraradices</name>
    <dbReference type="NCBI Taxonomy" id="1432141"/>
    <lineage>
        <taxon>Eukaryota</taxon>
        <taxon>Fungi</taxon>
        <taxon>Fungi incertae sedis</taxon>
        <taxon>Mucoromycota</taxon>
        <taxon>Glomeromycotina</taxon>
        <taxon>Glomeromycetes</taxon>
        <taxon>Glomerales</taxon>
        <taxon>Glomeraceae</taxon>
        <taxon>Rhizophagus</taxon>
    </lineage>
</organism>
<dbReference type="GO" id="GO:0004462">
    <property type="term" value="F:lactoylglutathione lyase activity"/>
    <property type="evidence" value="ECO:0007669"/>
    <property type="project" value="InterPro"/>
</dbReference>
<feature type="domain" description="VOC" evidence="2">
    <location>
        <begin position="1"/>
        <end position="108"/>
    </location>
</feature>
<dbReference type="Proteomes" id="UP000022910">
    <property type="component" value="Unassembled WGS sequence"/>
</dbReference>
<dbReference type="EMBL" id="JEMT01029651">
    <property type="protein sequence ID" value="EXX51476.1"/>
    <property type="molecule type" value="Genomic_DNA"/>
</dbReference>
<dbReference type="PANTHER" id="PTHR10374">
    <property type="entry name" value="LACTOYLGLUTATHIONE LYASE GLYOXALASE I"/>
    <property type="match status" value="1"/>
</dbReference>
<dbReference type="Gene3D" id="3.10.180.10">
    <property type="entry name" value="2,3-Dihydroxybiphenyl 1,2-Dioxygenase, domain 1"/>
    <property type="match status" value="2"/>
</dbReference>
<protein>
    <submittedName>
        <fullName evidence="3">Lactoylglutathione lyase GLO1</fullName>
    </submittedName>
</protein>